<dbReference type="Gene3D" id="3.90.1150.10">
    <property type="entry name" value="Aspartate Aminotransferase, domain 1"/>
    <property type="match status" value="1"/>
</dbReference>
<dbReference type="PANTHER" id="PTHR14237">
    <property type="entry name" value="MOLYBDOPTERIN COFACTOR SULFURASE MOSC"/>
    <property type="match status" value="1"/>
</dbReference>
<dbReference type="InterPro" id="IPR000192">
    <property type="entry name" value="Aminotrans_V_dom"/>
</dbReference>
<dbReference type="GO" id="GO:0008265">
    <property type="term" value="F:molybdenum cofactor sulfurtransferase activity"/>
    <property type="evidence" value="ECO:0007669"/>
    <property type="project" value="TreeGrafter"/>
</dbReference>
<evidence type="ECO:0000259" key="2">
    <source>
        <dbReference type="PROSITE" id="PS50157"/>
    </source>
</evidence>
<dbReference type="InterPro" id="IPR015421">
    <property type="entry name" value="PyrdxlP-dep_Trfase_major"/>
</dbReference>
<dbReference type="Pfam" id="PF00266">
    <property type="entry name" value="Aminotran_5"/>
    <property type="match status" value="1"/>
</dbReference>
<keyword evidence="1" id="KW-0863">Zinc-finger</keyword>
<dbReference type="SUPFAM" id="SSF53383">
    <property type="entry name" value="PLP-dependent transferases"/>
    <property type="match status" value="1"/>
</dbReference>
<dbReference type="InterPro" id="IPR005303">
    <property type="entry name" value="MOCOS_middle"/>
</dbReference>
<keyword evidence="1" id="KW-0862">Zinc</keyword>
<dbReference type="GO" id="GO:0008270">
    <property type="term" value="F:zinc ion binding"/>
    <property type="evidence" value="ECO:0007669"/>
    <property type="project" value="UniProtKB-KW"/>
</dbReference>
<dbReference type="InterPro" id="IPR015424">
    <property type="entry name" value="PyrdxlP-dep_Trfase"/>
</dbReference>
<reference evidence="3 4" key="1">
    <citation type="journal article" date="2016" name="Proc. Natl. Acad. Sci. U.S.A.">
        <title>Comparative genomics of biotechnologically important yeasts.</title>
        <authorList>
            <person name="Riley R."/>
            <person name="Haridas S."/>
            <person name="Wolfe K.H."/>
            <person name="Lopes M.R."/>
            <person name="Hittinger C.T."/>
            <person name="Goeker M."/>
            <person name="Salamov A.A."/>
            <person name="Wisecaver J.H."/>
            <person name="Long T.M."/>
            <person name="Calvey C.H."/>
            <person name="Aerts A.L."/>
            <person name="Barry K.W."/>
            <person name="Choi C."/>
            <person name="Clum A."/>
            <person name="Coughlan A.Y."/>
            <person name="Deshpande S."/>
            <person name="Douglass A.P."/>
            <person name="Hanson S.J."/>
            <person name="Klenk H.-P."/>
            <person name="LaButti K.M."/>
            <person name="Lapidus A."/>
            <person name="Lindquist E.A."/>
            <person name="Lipzen A.M."/>
            <person name="Meier-Kolthoff J.P."/>
            <person name="Ohm R.A."/>
            <person name="Otillar R.P."/>
            <person name="Pangilinan J.L."/>
            <person name="Peng Y."/>
            <person name="Rokas A."/>
            <person name="Rosa C.A."/>
            <person name="Scheuner C."/>
            <person name="Sibirny A.A."/>
            <person name="Slot J.C."/>
            <person name="Stielow J.B."/>
            <person name="Sun H."/>
            <person name="Kurtzman C.P."/>
            <person name="Blackwell M."/>
            <person name="Grigoriev I.V."/>
            <person name="Jeffries T.W."/>
        </authorList>
    </citation>
    <scope>NUCLEOTIDE SEQUENCE [LARGE SCALE GENOMIC DNA]</scope>
    <source>
        <strain evidence="3 4">NRRL Y-11557</strain>
    </source>
</reference>
<evidence type="ECO:0000256" key="1">
    <source>
        <dbReference type="PROSITE-ProRule" id="PRU00042"/>
    </source>
</evidence>
<dbReference type="GO" id="GO:0043545">
    <property type="term" value="P:molybdopterin cofactor metabolic process"/>
    <property type="evidence" value="ECO:0007669"/>
    <property type="project" value="TreeGrafter"/>
</dbReference>
<feature type="domain" description="C2H2-type" evidence="2">
    <location>
        <begin position="745"/>
        <end position="769"/>
    </location>
</feature>
<dbReference type="InterPro" id="IPR015422">
    <property type="entry name" value="PyrdxlP-dep_Trfase_small"/>
</dbReference>
<dbReference type="PROSITE" id="PS00028">
    <property type="entry name" value="ZINC_FINGER_C2H2_1"/>
    <property type="match status" value="1"/>
</dbReference>
<dbReference type="OrthoDB" id="10264306at2759"/>
<gene>
    <name evidence="3" type="ORF">LIPSTDRAFT_188217</name>
</gene>
<accession>A0A1E3PVM2</accession>
<protein>
    <recommendedName>
        <fullName evidence="2">C2H2-type domain-containing protein</fullName>
    </recommendedName>
</protein>
<evidence type="ECO:0000313" key="3">
    <source>
        <dbReference type="EMBL" id="ODQ69479.1"/>
    </source>
</evidence>
<dbReference type="PANTHER" id="PTHR14237:SF80">
    <property type="entry name" value="MOLYBDENUM COFACTOR SULFURASE"/>
    <property type="match status" value="1"/>
</dbReference>
<organism evidence="3 4">
    <name type="scientific">Lipomyces starkeyi NRRL Y-11557</name>
    <dbReference type="NCBI Taxonomy" id="675824"/>
    <lineage>
        <taxon>Eukaryota</taxon>
        <taxon>Fungi</taxon>
        <taxon>Dikarya</taxon>
        <taxon>Ascomycota</taxon>
        <taxon>Saccharomycotina</taxon>
        <taxon>Lipomycetes</taxon>
        <taxon>Lipomycetales</taxon>
        <taxon>Lipomycetaceae</taxon>
        <taxon>Lipomyces</taxon>
    </lineage>
</organism>
<dbReference type="PROSITE" id="PS50157">
    <property type="entry name" value="ZINC_FINGER_C2H2_2"/>
    <property type="match status" value="1"/>
</dbReference>
<dbReference type="InterPro" id="IPR013087">
    <property type="entry name" value="Znf_C2H2_type"/>
</dbReference>
<dbReference type="EMBL" id="KV454303">
    <property type="protein sequence ID" value="ODQ69479.1"/>
    <property type="molecule type" value="Genomic_DNA"/>
</dbReference>
<keyword evidence="1" id="KW-0479">Metal-binding</keyword>
<dbReference type="Pfam" id="PF03476">
    <property type="entry name" value="MOSC_N"/>
    <property type="match status" value="1"/>
</dbReference>
<dbReference type="Proteomes" id="UP000094385">
    <property type="component" value="Unassembled WGS sequence"/>
</dbReference>
<proteinExistence type="predicted"/>
<name>A0A1E3PVM2_LIPST</name>
<dbReference type="AlphaFoldDB" id="A0A1E3PVM2"/>
<dbReference type="Gene3D" id="3.40.640.10">
    <property type="entry name" value="Type I PLP-dependent aspartate aminotransferase-like (Major domain)"/>
    <property type="match status" value="1"/>
</dbReference>
<evidence type="ECO:0000313" key="4">
    <source>
        <dbReference type="Proteomes" id="UP000094385"/>
    </source>
</evidence>
<sequence length="808" mass="90400">MTQIYRHSIIDIRSREYPALNDMTYLDHAGTTLYAKSLMYQFSNDMTSGIFGNPHSASPSSMLSTQRVENVRLKVLRFFKADPEHFDVIFVANATAAIKLVLEAFRDVEVPGFWYGYHRDAHTSLVGLRQLAARSRCFESDQAVEDWLKETADGQKDAPSTAVGLFAYPAQSNMNGHRLPLDWPGRLRTSSHADCQKMYCLLDAAAYVTTRQLDLSNVQTAPDFIALSFYKIFGFPDLGALIVRKRASDILRHRRYFGGGTVEMVTTLKGSWYAKKAHTIHEQLEDGTLPFHSIIALDSAFNVHEQLYGSMDNISRHTCALASDLYNQLASLRHANGQAVCEIYKDPNSQYGDAKAQGPTIAFNIRTAQGGWIGKSEVERLAIVRNIHLRTGGVCNPGGIATFCHLDYWEMRRNFSEGVRCGDGLDLLGGKPTGIVRVSLGAMSSQEDVNRFVNFVEEMFVEAGDTMEPAYILHPITSDMAESAVEKVQVFPILGCSGWQVPRNISWSIKETCLQYDREWCVVLKGSTTPLDHPSMKNIRPHIDIEKGILKLTAPLKPSDASSNSSKSECDEEVTISLWDTPSQRIQPYLNSNHHLADSYDSESIVSFFTAVLGIPSTLARFNKITESNWNDSVSPLSGDRSPRVSAVSDGEAQANIILSGSSKWKSQHYIRIGMHNFQLIQSPTPHTAEESRRLRHLPNIYDRSLAAQNPTICYGDYVQSFSADSASHDPALRASIASMSAGQHVCPVWNCRKDFNVAEELAAHLHTHKRLADVTKVYDEAVMDVEVLLEPTPKRWRRWKLRLSRKV</sequence>
<dbReference type="STRING" id="675824.A0A1E3PVM2"/>
<dbReference type="SUPFAM" id="SSF141673">
    <property type="entry name" value="MOSC N-terminal domain-like"/>
    <property type="match status" value="1"/>
</dbReference>
<keyword evidence="4" id="KW-1185">Reference proteome</keyword>